<dbReference type="EMBL" id="JBBNAF010000009">
    <property type="protein sequence ID" value="KAK9114270.1"/>
    <property type="molecule type" value="Genomic_DNA"/>
</dbReference>
<accession>A0AAP0IFP5</accession>
<evidence type="ECO:0000256" key="1">
    <source>
        <dbReference type="ARBA" id="ARBA00004123"/>
    </source>
</evidence>
<comment type="similarity">
    <text evidence="3">Belongs to the exportin family.</text>
</comment>
<dbReference type="GO" id="GO:0005049">
    <property type="term" value="F:nuclear export signal receptor activity"/>
    <property type="evidence" value="ECO:0007669"/>
    <property type="project" value="InterPro"/>
</dbReference>
<evidence type="ECO:0000256" key="5">
    <source>
        <dbReference type="ARBA" id="ARBA00022490"/>
    </source>
</evidence>
<keyword evidence="6" id="KW-0653">Protein transport</keyword>
<reference evidence="8 9" key="1">
    <citation type="submission" date="2024-01" db="EMBL/GenBank/DDBJ databases">
        <title>Genome assemblies of Stephania.</title>
        <authorList>
            <person name="Yang L."/>
        </authorList>
    </citation>
    <scope>NUCLEOTIDE SEQUENCE [LARGE SCALE GENOMIC DNA]</scope>
    <source>
        <strain evidence="8">YNDBR</strain>
        <tissue evidence="8">Leaf</tissue>
    </source>
</reference>
<dbReference type="InterPro" id="IPR027417">
    <property type="entry name" value="P-loop_NTPase"/>
</dbReference>
<keyword evidence="9" id="KW-1185">Reference proteome</keyword>
<evidence type="ECO:0000256" key="3">
    <source>
        <dbReference type="ARBA" id="ARBA00009466"/>
    </source>
</evidence>
<evidence type="ECO:0000313" key="9">
    <source>
        <dbReference type="Proteomes" id="UP001420932"/>
    </source>
</evidence>
<dbReference type="PANTHER" id="PTHR12596">
    <property type="entry name" value="EXPORTIN 4,7-RELATED"/>
    <property type="match status" value="1"/>
</dbReference>
<gene>
    <name evidence="8" type="ORF">Syun_021067</name>
</gene>
<dbReference type="GO" id="GO:0005643">
    <property type="term" value="C:nuclear pore"/>
    <property type="evidence" value="ECO:0007669"/>
    <property type="project" value="TreeGrafter"/>
</dbReference>
<evidence type="ECO:0008006" key="10">
    <source>
        <dbReference type="Google" id="ProtNLM"/>
    </source>
</evidence>
<dbReference type="InterPro" id="IPR044189">
    <property type="entry name" value="XPO4/7-like"/>
</dbReference>
<evidence type="ECO:0000256" key="7">
    <source>
        <dbReference type="ARBA" id="ARBA00023242"/>
    </source>
</evidence>
<dbReference type="AlphaFoldDB" id="A0AAP0IFP5"/>
<evidence type="ECO:0000313" key="8">
    <source>
        <dbReference type="EMBL" id="KAK9114270.1"/>
    </source>
</evidence>
<dbReference type="Gene3D" id="3.40.50.300">
    <property type="entry name" value="P-loop containing nucleotide triphosphate hydrolases"/>
    <property type="match status" value="1"/>
</dbReference>
<keyword evidence="7" id="KW-0539">Nucleus</keyword>
<dbReference type="GO" id="GO:0005737">
    <property type="term" value="C:cytoplasm"/>
    <property type="evidence" value="ECO:0007669"/>
    <property type="project" value="UniProtKB-SubCell"/>
</dbReference>
<dbReference type="GO" id="GO:0006611">
    <property type="term" value="P:protein export from nucleus"/>
    <property type="evidence" value="ECO:0007669"/>
    <property type="project" value="TreeGrafter"/>
</dbReference>
<evidence type="ECO:0000256" key="4">
    <source>
        <dbReference type="ARBA" id="ARBA00022448"/>
    </source>
</evidence>
<sequence length="377" mass="42598">MPPTMNELYLHLHTVNHDGMTFIDTRSERFYATPDQPVDDEAMYLNVAGECPKGRVYGLGSLGKKKRRYADPGASTSQMSEMVPRAEFDIGYARFAVEMFVKPSPGLPSTHHRRVACSFRDQALFRLFQICLSSLNQLKTDVMSKLQELALSLAHKCLSFDFVGTSLDESSEEFGTVQVPSAWRPVLEDHSNLQIFFDYYAIAKPPISKENQVKALKEKKIAVEYLSSTQMPPIREKIYEDLDSAKPTLKLLYVTPKLIAIAGFMSKLKKVYNRGLLNLIAIDEAHCVSTWGHDFNDVGLATINFHLEESSSKYANTSFDRHKRFKYILDLITHLVANFVDELPERLIDAVRISHVELSSAIVPKLEPKTSVAESNN</sequence>
<organism evidence="8 9">
    <name type="scientific">Stephania yunnanensis</name>
    <dbReference type="NCBI Taxonomy" id="152371"/>
    <lineage>
        <taxon>Eukaryota</taxon>
        <taxon>Viridiplantae</taxon>
        <taxon>Streptophyta</taxon>
        <taxon>Embryophyta</taxon>
        <taxon>Tracheophyta</taxon>
        <taxon>Spermatophyta</taxon>
        <taxon>Magnoliopsida</taxon>
        <taxon>Ranunculales</taxon>
        <taxon>Menispermaceae</taxon>
        <taxon>Menispermoideae</taxon>
        <taxon>Cissampelideae</taxon>
        <taxon>Stephania</taxon>
    </lineage>
</organism>
<comment type="caution">
    <text evidence="8">The sequence shown here is derived from an EMBL/GenBank/DDBJ whole genome shotgun (WGS) entry which is preliminary data.</text>
</comment>
<name>A0AAP0IFP5_9MAGN</name>
<comment type="subcellular location">
    <subcellularLocation>
        <location evidence="2">Cytoplasm</location>
    </subcellularLocation>
    <subcellularLocation>
        <location evidence="1">Nucleus</location>
    </subcellularLocation>
</comment>
<evidence type="ECO:0000256" key="6">
    <source>
        <dbReference type="ARBA" id="ARBA00022927"/>
    </source>
</evidence>
<dbReference type="PANTHER" id="PTHR12596:SF2">
    <property type="entry name" value="EXPORTIN-7 ISOFORM X1"/>
    <property type="match status" value="1"/>
</dbReference>
<keyword evidence="5" id="KW-0963">Cytoplasm</keyword>
<evidence type="ECO:0000256" key="2">
    <source>
        <dbReference type="ARBA" id="ARBA00004496"/>
    </source>
</evidence>
<proteinExistence type="inferred from homology"/>
<dbReference type="Proteomes" id="UP001420932">
    <property type="component" value="Unassembled WGS sequence"/>
</dbReference>
<protein>
    <recommendedName>
        <fullName evidence="10">Helicase ATP-binding domain-containing protein</fullName>
    </recommendedName>
</protein>
<keyword evidence="4" id="KW-0813">Transport</keyword>